<dbReference type="InterPro" id="IPR005467">
    <property type="entry name" value="His_kinase_dom"/>
</dbReference>
<evidence type="ECO:0000259" key="7">
    <source>
        <dbReference type="PROSITE" id="PS50110"/>
    </source>
</evidence>
<dbReference type="SUPFAM" id="SSF52172">
    <property type="entry name" value="CheY-like"/>
    <property type="match status" value="1"/>
</dbReference>
<feature type="domain" description="Histidine kinase" evidence="6">
    <location>
        <begin position="572"/>
        <end position="797"/>
    </location>
</feature>
<keyword evidence="5" id="KW-1133">Transmembrane helix</keyword>
<dbReference type="InterPro" id="IPR004358">
    <property type="entry name" value="Sig_transdc_His_kin-like_C"/>
</dbReference>
<evidence type="ECO:0000256" key="4">
    <source>
        <dbReference type="PROSITE-ProRule" id="PRU00169"/>
    </source>
</evidence>
<keyword evidence="5" id="KW-0472">Membrane</keyword>
<dbReference type="InterPro" id="IPR004010">
    <property type="entry name" value="Double_Cache_2"/>
</dbReference>
<dbReference type="PROSITE" id="PS50110">
    <property type="entry name" value="RESPONSE_REGULATORY"/>
    <property type="match status" value="1"/>
</dbReference>
<dbReference type="SUPFAM" id="SSF47384">
    <property type="entry name" value="Homodimeric domain of signal transducing histidine kinase"/>
    <property type="match status" value="1"/>
</dbReference>
<dbReference type="OrthoDB" id="5341439at2"/>
<evidence type="ECO:0000259" key="8">
    <source>
        <dbReference type="PROSITE" id="PS50113"/>
    </source>
</evidence>
<dbReference type="InterPro" id="IPR011006">
    <property type="entry name" value="CheY-like_superfamily"/>
</dbReference>
<dbReference type="InterPro" id="IPR001789">
    <property type="entry name" value="Sig_transdc_resp-reg_receiver"/>
</dbReference>
<dbReference type="Gene3D" id="3.30.565.10">
    <property type="entry name" value="Histidine kinase-like ATPase, C-terminal domain"/>
    <property type="match status" value="1"/>
</dbReference>
<feature type="transmembrane region" description="Helical" evidence="5">
    <location>
        <begin position="12"/>
        <end position="33"/>
    </location>
</feature>
<comment type="catalytic activity">
    <reaction evidence="1">
        <text>ATP + protein L-histidine = ADP + protein N-phospho-L-histidine.</text>
        <dbReference type="EC" id="2.7.13.3"/>
    </reaction>
</comment>
<dbReference type="InterPro" id="IPR003594">
    <property type="entry name" value="HATPase_dom"/>
</dbReference>
<evidence type="ECO:0000259" key="6">
    <source>
        <dbReference type="PROSITE" id="PS50109"/>
    </source>
</evidence>
<reference evidence="9 10" key="1">
    <citation type="submission" date="2016-10" db="EMBL/GenBank/DDBJ databases">
        <authorList>
            <person name="de Groot N.N."/>
        </authorList>
    </citation>
    <scope>NUCLEOTIDE SEQUENCE [LARGE SCALE GENOMIC DNA]</scope>
    <source>
        <strain evidence="9 10">DSM 7343</strain>
    </source>
</reference>
<dbReference type="Pfam" id="PF00072">
    <property type="entry name" value="Response_reg"/>
    <property type="match status" value="1"/>
</dbReference>
<dbReference type="PANTHER" id="PTHR43065:SF42">
    <property type="entry name" value="TWO-COMPONENT SENSOR PPRA"/>
    <property type="match status" value="1"/>
</dbReference>
<dbReference type="SMART" id="SM00388">
    <property type="entry name" value="HisKA"/>
    <property type="match status" value="1"/>
</dbReference>
<dbReference type="AlphaFoldDB" id="A0A1H3Y8T8"/>
<dbReference type="Gene3D" id="3.40.50.2300">
    <property type="match status" value="1"/>
</dbReference>
<dbReference type="InterPro" id="IPR000700">
    <property type="entry name" value="PAS-assoc_C"/>
</dbReference>
<dbReference type="InterPro" id="IPR036890">
    <property type="entry name" value="HATPase_C_sf"/>
</dbReference>
<dbReference type="SMART" id="SM00387">
    <property type="entry name" value="HATPase_c"/>
    <property type="match status" value="1"/>
</dbReference>
<keyword evidence="3 4" id="KW-0597">Phosphoprotein</keyword>
<dbReference type="Proteomes" id="UP000199409">
    <property type="component" value="Unassembled WGS sequence"/>
</dbReference>
<dbReference type="Pfam" id="PF02518">
    <property type="entry name" value="HATPase_c"/>
    <property type="match status" value="1"/>
</dbReference>
<sequence>MKQSSQSLTRSFYRRNFLSILLAVFLLGSFWFISSYQQLVSTTELLKEKAIQQQRQELKQRTLYILNIIKHEQQALQKNINEEVRQSTNDAYAIVKELYNYHKENGSMEQIRTEIKNVLKGLRHDEARGYYFTLSLDDSIEKIALSVRHLEGTSFFKNSDIGTQSILQDLMNIARNKGEGAYNYTCKIPNDPQGQHKKIAYVKYFAPLNWVIGIDEYVDKIVSDHQKNLIERIEKIKFDNNGYVFVTDFSGLSLSFPAKGRNMYEVRDNNGLKIVQEMIAIAKEGQGFLEYVMPPLEGERPEAKISYVAGIPEWGWYVGSGDFIADLDAEVSAMLKERKISLIQEMITILCTLIVSLLLLAYSSHRFNKQIISSFSNFRDFFHHAADNAISLDLNEQKFIEFQQLALDANKMVDKRREAENFLRSEEFKFRTLFEHVSDYVLILQYQKEQLIIVNVSESACRKHDYTREELIGKPLTFLTLSEEGGLDNDKQLRLLQEGKTVRIEVSHRRKDGSIFPVETTLKMVEIEGESYLFAIERDVTEQKKLKQQQLEMEEQLRQRYKMEAVGLMAGGMAHNFNNSLAIVLGNLEMAQRKLSQPEKLQIYLTNALNAIMNTRSLINQIMTYSHKGNHEKKSVQLSIVIEDTLKLLHSTAPTTLNLSYSVTDKDKELKVYADSEQLQETLLNLYTNALHATDEEGEIRMTLQSVKLDQTEIPAHHDKGPGIYAKLSIKDNGCGIAPATLDKIFDPFFTTKDVGKGTGMGLSSVQGIMEQHAGFINVISSEGQGTTFELYFPTITNQTNNPLDLKNETILKGSENVLLVDDEKQLIHIDGEILTDLGYKVTSVSSGKQALELIQKNPESFDLILTDQTMPEMTGKELAVEIRKAGLKLPIILCTGYSSKITKDEITSFGITAYCTKPLRLSEFSHIVRETLDHSSKIK</sequence>
<dbReference type="RefSeq" id="WP_092345626.1">
    <property type="nucleotide sequence ID" value="NZ_FNQN01000003.1"/>
</dbReference>
<dbReference type="EC" id="2.7.13.3" evidence="2"/>
<dbReference type="Gene3D" id="1.10.287.130">
    <property type="match status" value="1"/>
</dbReference>
<dbReference type="GO" id="GO:0000155">
    <property type="term" value="F:phosphorelay sensor kinase activity"/>
    <property type="evidence" value="ECO:0007669"/>
    <property type="project" value="InterPro"/>
</dbReference>
<evidence type="ECO:0000313" key="10">
    <source>
        <dbReference type="Proteomes" id="UP000199409"/>
    </source>
</evidence>
<keyword evidence="5" id="KW-0812">Transmembrane</keyword>
<dbReference type="Pfam" id="PF08269">
    <property type="entry name" value="dCache_2"/>
    <property type="match status" value="1"/>
</dbReference>
<evidence type="ECO:0000256" key="3">
    <source>
        <dbReference type="ARBA" id="ARBA00022553"/>
    </source>
</evidence>
<dbReference type="PANTHER" id="PTHR43065">
    <property type="entry name" value="SENSOR HISTIDINE KINASE"/>
    <property type="match status" value="1"/>
</dbReference>
<dbReference type="SUPFAM" id="SSF55785">
    <property type="entry name" value="PYP-like sensor domain (PAS domain)"/>
    <property type="match status" value="1"/>
</dbReference>
<dbReference type="InterPro" id="IPR000014">
    <property type="entry name" value="PAS"/>
</dbReference>
<dbReference type="InterPro" id="IPR035965">
    <property type="entry name" value="PAS-like_dom_sf"/>
</dbReference>
<accession>A0A1H3Y8T8</accession>
<dbReference type="CDD" id="cd00130">
    <property type="entry name" value="PAS"/>
    <property type="match status" value="1"/>
</dbReference>
<evidence type="ECO:0000256" key="5">
    <source>
        <dbReference type="SAM" id="Phobius"/>
    </source>
</evidence>
<dbReference type="InterPro" id="IPR003661">
    <property type="entry name" value="HisK_dim/P_dom"/>
</dbReference>
<dbReference type="InterPro" id="IPR036097">
    <property type="entry name" value="HisK_dim/P_sf"/>
</dbReference>
<organism evidence="9 10">
    <name type="scientific">Desulfuromusa kysingii</name>
    <dbReference type="NCBI Taxonomy" id="37625"/>
    <lineage>
        <taxon>Bacteria</taxon>
        <taxon>Pseudomonadati</taxon>
        <taxon>Thermodesulfobacteriota</taxon>
        <taxon>Desulfuromonadia</taxon>
        <taxon>Desulfuromonadales</taxon>
        <taxon>Geopsychrobacteraceae</taxon>
        <taxon>Desulfuromusa</taxon>
    </lineage>
</organism>
<dbReference type="NCBIfam" id="TIGR00229">
    <property type="entry name" value="sensory_box"/>
    <property type="match status" value="1"/>
</dbReference>
<feature type="modified residue" description="4-aspartylphosphate" evidence="4">
    <location>
        <position position="868"/>
    </location>
</feature>
<feature type="domain" description="PAC" evidence="8">
    <location>
        <begin position="502"/>
        <end position="552"/>
    </location>
</feature>
<evidence type="ECO:0000256" key="1">
    <source>
        <dbReference type="ARBA" id="ARBA00000085"/>
    </source>
</evidence>
<name>A0A1H3Y8T8_9BACT</name>
<dbReference type="SUPFAM" id="SSF55874">
    <property type="entry name" value="ATPase domain of HSP90 chaperone/DNA topoisomerase II/histidine kinase"/>
    <property type="match status" value="1"/>
</dbReference>
<dbReference type="STRING" id="37625.SAMN05660420_01139"/>
<dbReference type="PROSITE" id="PS50113">
    <property type="entry name" value="PAC"/>
    <property type="match status" value="1"/>
</dbReference>
<dbReference type="SMART" id="SM00448">
    <property type="entry name" value="REC"/>
    <property type="match status" value="1"/>
</dbReference>
<protein>
    <recommendedName>
        <fullName evidence="2">histidine kinase</fullName>
        <ecNumber evidence="2">2.7.13.3</ecNumber>
    </recommendedName>
</protein>
<dbReference type="Pfam" id="PF13426">
    <property type="entry name" value="PAS_9"/>
    <property type="match status" value="1"/>
</dbReference>
<keyword evidence="10" id="KW-1185">Reference proteome</keyword>
<gene>
    <name evidence="9" type="ORF">SAMN05660420_01139</name>
</gene>
<feature type="domain" description="Response regulatory" evidence="7">
    <location>
        <begin position="817"/>
        <end position="933"/>
    </location>
</feature>
<dbReference type="PROSITE" id="PS50109">
    <property type="entry name" value="HIS_KIN"/>
    <property type="match status" value="1"/>
</dbReference>
<dbReference type="CDD" id="cd17546">
    <property type="entry name" value="REC_hyHK_CKI1_RcsC-like"/>
    <property type="match status" value="1"/>
</dbReference>
<dbReference type="EMBL" id="FNQN01000003">
    <property type="protein sequence ID" value="SEA07983.1"/>
    <property type="molecule type" value="Genomic_DNA"/>
</dbReference>
<dbReference type="PRINTS" id="PR00344">
    <property type="entry name" value="BCTRLSENSOR"/>
</dbReference>
<evidence type="ECO:0000313" key="9">
    <source>
        <dbReference type="EMBL" id="SEA07983.1"/>
    </source>
</evidence>
<evidence type="ECO:0000256" key="2">
    <source>
        <dbReference type="ARBA" id="ARBA00012438"/>
    </source>
</evidence>
<proteinExistence type="predicted"/>
<dbReference type="Gene3D" id="3.30.450.20">
    <property type="entry name" value="PAS domain"/>
    <property type="match status" value="3"/>
</dbReference>